<comment type="caution">
    <text evidence="1">The sequence shown here is derived from an EMBL/GenBank/DDBJ whole genome shotgun (WGS) entry which is preliminary data.</text>
</comment>
<accession>K1R9F5</accession>
<organism evidence="1">
    <name type="scientific">human gut metagenome</name>
    <dbReference type="NCBI Taxonomy" id="408170"/>
    <lineage>
        <taxon>unclassified sequences</taxon>
        <taxon>metagenomes</taxon>
        <taxon>organismal metagenomes</taxon>
    </lineage>
</organism>
<name>K1R9F5_9ZZZZ</name>
<reference evidence="1" key="1">
    <citation type="journal article" date="2013" name="Environ. Microbiol.">
        <title>Microbiota from the distal guts of lean and obese adolescents exhibit partial functional redundancy besides clear differences in community structure.</title>
        <authorList>
            <person name="Ferrer M."/>
            <person name="Ruiz A."/>
            <person name="Lanza F."/>
            <person name="Haange S.B."/>
            <person name="Oberbach A."/>
            <person name="Till H."/>
            <person name="Bargiela R."/>
            <person name="Campoy C."/>
            <person name="Segura M.T."/>
            <person name="Richter M."/>
            <person name="von Bergen M."/>
            <person name="Seifert J."/>
            <person name="Suarez A."/>
        </authorList>
    </citation>
    <scope>NUCLEOTIDE SEQUENCE</scope>
</reference>
<proteinExistence type="predicted"/>
<dbReference type="AlphaFoldDB" id="K1R9F5"/>
<protein>
    <submittedName>
        <fullName evidence="1">Uncharacterized protein</fullName>
    </submittedName>
</protein>
<dbReference type="EMBL" id="AJWZ01011362">
    <property type="protein sequence ID" value="EKC45537.1"/>
    <property type="molecule type" value="Genomic_DNA"/>
</dbReference>
<feature type="non-terminal residue" evidence="1">
    <location>
        <position position="1"/>
    </location>
</feature>
<gene>
    <name evidence="1" type="ORF">OBE_16813</name>
</gene>
<evidence type="ECO:0000313" key="1">
    <source>
        <dbReference type="EMBL" id="EKC45537.1"/>
    </source>
</evidence>
<sequence>KKENVVRSRNKAKPIRRRAVLDGMDTANSTYDTAEDL</sequence>